<organism evidence="1 2">
    <name type="scientific">Desulfosporosinus youngiae DSM 17734</name>
    <dbReference type="NCBI Taxonomy" id="768710"/>
    <lineage>
        <taxon>Bacteria</taxon>
        <taxon>Bacillati</taxon>
        <taxon>Bacillota</taxon>
        <taxon>Clostridia</taxon>
        <taxon>Eubacteriales</taxon>
        <taxon>Desulfitobacteriaceae</taxon>
        <taxon>Desulfosporosinus</taxon>
    </lineage>
</organism>
<keyword evidence="2" id="KW-1185">Reference proteome</keyword>
<name>H5XWG6_9FIRM</name>
<dbReference type="EMBL" id="CM001441">
    <property type="protein sequence ID" value="EHQ90335.1"/>
    <property type="molecule type" value="Genomic_DNA"/>
</dbReference>
<reference evidence="1 2" key="1">
    <citation type="submission" date="2011-11" db="EMBL/GenBank/DDBJ databases">
        <title>The Noncontiguous Finished genome of Desulfosporosinus youngiae DSM 17734.</title>
        <authorList>
            <consortium name="US DOE Joint Genome Institute (JGI-PGF)"/>
            <person name="Lucas S."/>
            <person name="Han J."/>
            <person name="Lapidus A."/>
            <person name="Cheng J.-F."/>
            <person name="Goodwin L."/>
            <person name="Pitluck S."/>
            <person name="Peters L."/>
            <person name="Ovchinnikova G."/>
            <person name="Lu M."/>
            <person name="Land M.L."/>
            <person name="Hauser L."/>
            <person name="Pester M."/>
            <person name="Spring S."/>
            <person name="Ollivier B."/>
            <person name="Rattei T."/>
            <person name="Klenk H.-P."/>
            <person name="Wagner M."/>
            <person name="Loy A."/>
            <person name="Woyke T.J."/>
        </authorList>
    </citation>
    <scope>NUCLEOTIDE SEQUENCE [LARGE SCALE GENOMIC DNA]</scope>
    <source>
        <strain evidence="1 2">DSM 17734</strain>
    </source>
</reference>
<protein>
    <submittedName>
        <fullName evidence="1">Uncharacterized protein</fullName>
    </submittedName>
</protein>
<accession>H5XWG6</accession>
<evidence type="ECO:0000313" key="1">
    <source>
        <dbReference type="EMBL" id="EHQ90335.1"/>
    </source>
</evidence>
<dbReference type="OrthoDB" id="9769453at2"/>
<dbReference type="eggNOG" id="COG0849">
    <property type="taxonomic scope" value="Bacteria"/>
</dbReference>
<dbReference type="InterPro" id="IPR006230">
    <property type="entry name" value="MutL"/>
</dbReference>
<gene>
    <name evidence="1" type="ORF">DesyoDRAFT_3305</name>
</gene>
<sequence length="298" mass="31670">MQKVLVAEIGNETTVVNAFGDLATENPKLLGQGISPATAGNGDIGMGIKMAVTDLEQEIGPLGSLRDTPFYVTSSLPIESAIQEGEIVLKGKILTTSEAIMQAAQLIYEEVGDVLVFDIGSAASAVYSVTSKRQAQHTIEEDLGVAKQATALVELIGAKKIMEHHGRDWEKFLKPKPETAEEIALSSELAAAAVSNALQRHSERLRILNGASDQLASIAGEDFRIRWIVGTGLALTQLPNGLDIMRESIKGIAGGAFSQEGIAMLLDKDCIMAPLGALAMGFRAGAWQLLRESFGVEN</sequence>
<dbReference type="STRING" id="768710.DesyoDRAFT_3305"/>
<evidence type="ECO:0000313" key="2">
    <source>
        <dbReference type="Proteomes" id="UP000005104"/>
    </source>
</evidence>
<dbReference type="HOGENOM" id="CLU_958852_0_0_9"/>
<dbReference type="Proteomes" id="UP000005104">
    <property type="component" value="Chromosome"/>
</dbReference>
<dbReference type="RefSeq" id="WP_007784679.1">
    <property type="nucleotide sequence ID" value="NZ_CM001441.1"/>
</dbReference>
<dbReference type="AlphaFoldDB" id="H5XWG6"/>
<dbReference type="Pfam" id="PF13941">
    <property type="entry name" value="MutL"/>
    <property type="match status" value="1"/>
</dbReference>
<proteinExistence type="predicted"/>